<dbReference type="GO" id="GO:0031214">
    <property type="term" value="P:biomineral tissue development"/>
    <property type="evidence" value="ECO:0007669"/>
    <property type="project" value="UniProtKB-KW"/>
</dbReference>
<evidence type="ECO:0000256" key="8">
    <source>
        <dbReference type="ARBA" id="ARBA00023157"/>
    </source>
</evidence>
<keyword evidence="6" id="KW-0479">Metal-binding</keyword>
<comment type="similarity">
    <text evidence="2">Belongs to the osteocalcin/matrix Gla protein family.</text>
</comment>
<dbReference type="PANTHER" id="PTHR14235:SF0">
    <property type="entry name" value="OSTEOCALCIN"/>
    <property type="match status" value="1"/>
</dbReference>
<comment type="subcellular location">
    <subcellularLocation>
        <location evidence="1">Secreted</location>
    </subcellularLocation>
</comment>
<evidence type="ECO:0000256" key="5">
    <source>
        <dbReference type="ARBA" id="ARBA00022591"/>
    </source>
</evidence>
<reference evidence="10 11" key="1">
    <citation type="submission" date="2014-04" db="EMBL/GenBank/DDBJ databases">
        <title>Genome evolution of avian class.</title>
        <authorList>
            <person name="Zhang G."/>
            <person name="Li C."/>
        </authorList>
    </citation>
    <scope>NUCLEOTIDE SEQUENCE [LARGE SCALE GENOMIC DNA]</scope>
    <source>
        <strain evidence="10">BGI_N341</strain>
    </source>
</reference>
<dbReference type="Pfam" id="PF25890">
    <property type="entry name" value="BGLAP_C"/>
    <property type="match status" value="1"/>
</dbReference>
<dbReference type="AlphaFoldDB" id="A0A093FNV7"/>
<evidence type="ECO:0000313" key="10">
    <source>
        <dbReference type="EMBL" id="KFV55994.1"/>
    </source>
</evidence>
<evidence type="ECO:0000256" key="1">
    <source>
        <dbReference type="ARBA" id="ARBA00004613"/>
    </source>
</evidence>
<dbReference type="GO" id="GO:0001649">
    <property type="term" value="P:osteoblast differentiation"/>
    <property type="evidence" value="ECO:0007669"/>
    <property type="project" value="TreeGrafter"/>
</dbReference>
<protein>
    <submittedName>
        <fullName evidence="10">Osteocalcin</fullName>
    </submittedName>
</protein>
<dbReference type="GO" id="GO:0008147">
    <property type="term" value="F:structural constituent of bone"/>
    <property type="evidence" value="ECO:0007669"/>
    <property type="project" value="TreeGrafter"/>
</dbReference>
<organism evidence="10 11">
    <name type="scientific">Tyto alba</name>
    <name type="common">Barn owl</name>
    <dbReference type="NCBI Taxonomy" id="56313"/>
    <lineage>
        <taxon>Eukaryota</taxon>
        <taxon>Metazoa</taxon>
        <taxon>Chordata</taxon>
        <taxon>Craniata</taxon>
        <taxon>Vertebrata</taxon>
        <taxon>Euteleostomi</taxon>
        <taxon>Archelosauria</taxon>
        <taxon>Archosauria</taxon>
        <taxon>Dinosauria</taxon>
        <taxon>Saurischia</taxon>
        <taxon>Theropoda</taxon>
        <taxon>Coelurosauria</taxon>
        <taxon>Aves</taxon>
        <taxon>Neognathae</taxon>
        <taxon>Neoaves</taxon>
        <taxon>Telluraves</taxon>
        <taxon>Strigiformes</taxon>
        <taxon>Tytonidae</taxon>
        <taxon>Tyto</taxon>
    </lineage>
</organism>
<feature type="non-terminal residue" evidence="10">
    <location>
        <position position="75"/>
    </location>
</feature>
<keyword evidence="8" id="KW-1015">Disulfide bond</keyword>
<dbReference type="GO" id="GO:0046848">
    <property type="term" value="F:hydroxyapatite binding"/>
    <property type="evidence" value="ECO:0007669"/>
    <property type="project" value="TreeGrafter"/>
</dbReference>
<evidence type="ECO:0000313" key="11">
    <source>
        <dbReference type="Proteomes" id="UP000054190"/>
    </source>
</evidence>
<feature type="non-terminal residue" evidence="10">
    <location>
        <position position="1"/>
    </location>
</feature>
<evidence type="ECO:0000259" key="9">
    <source>
        <dbReference type="SMART" id="SM00069"/>
    </source>
</evidence>
<proteinExistence type="inferred from homology"/>
<keyword evidence="4" id="KW-0964">Secreted</keyword>
<dbReference type="InterPro" id="IPR058704">
    <property type="entry name" value="BGLAP-like_C"/>
</dbReference>
<keyword evidence="5" id="KW-0091">Biomineralization</keyword>
<dbReference type="EMBL" id="KK393518">
    <property type="protein sequence ID" value="KFV55994.1"/>
    <property type="molecule type" value="Genomic_DNA"/>
</dbReference>
<dbReference type="GO" id="GO:0032571">
    <property type="term" value="P:response to vitamin K"/>
    <property type="evidence" value="ECO:0007669"/>
    <property type="project" value="InterPro"/>
</dbReference>
<dbReference type="GO" id="GO:0005576">
    <property type="term" value="C:extracellular region"/>
    <property type="evidence" value="ECO:0007669"/>
    <property type="project" value="UniProtKB-SubCell"/>
</dbReference>
<evidence type="ECO:0000256" key="4">
    <source>
        <dbReference type="ARBA" id="ARBA00022525"/>
    </source>
</evidence>
<dbReference type="GO" id="GO:0005509">
    <property type="term" value="F:calcium ion binding"/>
    <property type="evidence" value="ECO:0007669"/>
    <property type="project" value="InterPro"/>
</dbReference>
<dbReference type="InterPro" id="IPR039176">
    <property type="entry name" value="Osteocalcin"/>
</dbReference>
<dbReference type="InterPro" id="IPR000294">
    <property type="entry name" value="GLA_domain"/>
</dbReference>
<dbReference type="Proteomes" id="UP000054190">
    <property type="component" value="Unassembled WGS sequence"/>
</dbReference>
<name>A0A093FNV7_TYTAL</name>
<feature type="domain" description="Gla" evidence="9">
    <location>
        <begin position="11"/>
        <end position="74"/>
    </location>
</feature>
<dbReference type="PANTHER" id="PTHR14235">
    <property type="entry name" value="OSTEOCALCIN"/>
    <property type="match status" value="1"/>
</dbReference>
<accession>A0A093FNV7</accession>
<evidence type="ECO:0000256" key="7">
    <source>
        <dbReference type="ARBA" id="ARBA00022837"/>
    </source>
</evidence>
<sequence>PKDTSGSPSAASIKITKEVANAFVKRQKRYHLYKRFSQHYPNSMEQLHERCENFPPCGYLADQIGFSMAYNHFYG</sequence>
<dbReference type="SUPFAM" id="SSF57630">
    <property type="entry name" value="GLA-domain"/>
    <property type="match status" value="1"/>
</dbReference>
<gene>
    <name evidence="10" type="ORF">N341_00785</name>
</gene>
<dbReference type="GO" id="GO:1900076">
    <property type="term" value="P:regulation of cellular response to insulin stimulus"/>
    <property type="evidence" value="ECO:0007669"/>
    <property type="project" value="InterPro"/>
</dbReference>
<evidence type="ECO:0000256" key="6">
    <source>
        <dbReference type="ARBA" id="ARBA00022723"/>
    </source>
</evidence>
<evidence type="ECO:0000256" key="3">
    <source>
        <dbReference type="ARBA" id="ARBA00022479"/>
    </source>
</evidence>
<dbReference type="InterPro" id="IPR035972">
    <property type="entry name" value="GLA-like_dom_SF"/>
</dbReference>
<dbReference type="SMART" id="SM00069">
    <property type="entry name" value="GLA"/>
    <property type="match status" value="1"/>
</dbReference>
<dbReference type="GO" id="GO:0060348">
    <property type="term" value="P:bone development"/>
    <property type="evidence" value="ECO:0007669"/>
    <property type="project" value="InterPro"/>
</dbReference>
<keyword evidence="11" id="KW-1185">Reference proteome</keyword>
<evidence type="ECO:0000256" key="2">
    <source>
        <dbReference type="ARBA" id="ARBA00008850"/>
    </source>
</evidence>
<keyword evidence="3" id="KW-0301">Gamma-carboxyglutamic acid</keyword>
<keyword evidence="7" id="KW-0106">Calcium</keyword>